<reference evidence="3 4" key="1">
    <citation type="submission" date="2018-06" db="EMBL/GenBank/DDBJ databases">
        <title>Genome analysis of cellulolytic fungus Trichoderma lentiforme CFAM-422.</title>
        <authorList>
            <person name="Steindorff A.S."/>
            <person name="Formighieri E.F."/>
            <person name="Midorikawa G.E.O."/>
            <person name="Tamietti M.S."/>
            <person name="Ramos E.Z."/>
            <person name="Silva A.S."/>
            <person name="Bon E.P.S."/>
            <person name="Mendes T.D."/>
            <person name="Damaso M.C.T."/>
            <person name="Favaro L.C.L."/>
        </authorList>
    </citation>
    <scope>NUCLEOTIDE SEQUENCE [LARGE SCALE GENOMIC DNA]</scope>
    <source>
        <strain evidence="3 4">CFAM-422</strain>
    </source>
</reference>
<evidence type="ECO:0000259" key="2">
    <source>
        <dbReference type="Pfam" id="PF14420"/>
    </source>
</evidence>
<dbReference type="AlphaFoldDB" id="A0A9P5CIK4"/>
<dbReference type="InterPro" id="IPR025676">
    <property type="entry name" value="Clr5_dom"/>
</dbReference>
<feature type="region of interest" description="Disordered" evidence="1">
    <location>
        <begin position="1"/>
        <end position="87"/>
    </location>
</feature>
<evidence type="ECO:0000256" key="1">
    <source>
        <dbReference type="SAM" id="MobiDB-lite"/>
    </source>
</evidence>
<feature type="domain" description="Clr5" evidence="2">
    <location>
        <begin position="140"/>
        <end position="192"/>
    </location>
</feature>
<evidence type="ECO:0000313" key="3">
    <source>
        <dbReference type="EMBL" id="KAF3076368.1"/>
    </source>
</evidence>
<dbReference type="Pfam" id="PF14420">
    <property type="entry name" value="Clr5"/>
    <property type="match status" value="1"/>
</dbReference>
<keyword evidence="4" id="KW-1185">Reference proteome</keyword>
<comment type="caution">
    <text evidence="3">The sequence shown here is derived from an EMBL/GenBank/DDBJ whole genome shotgun (WGS) entry which is preliminary data.</text>
</comment>
<name>A0A9P5CIK4_9HYPO</name>
<feature type="compositionally biased region" description="Polar residues" evidence="1">
    <location>
        <begin position="55"/>
        <end position="70"/>
    </location>
</feature>
<dbReference type="Proteomes" id="UP000801864">
    <property type="component" value="Unassembled WGS sequence"/>
</dbReference>
<accession>A0A9P5CIK4</accession>
<dbReference type="PANTHER" id="PTHR38788">
    <property type="entry name" value="CLR5 DOMAIN-CONTAINING PROTEIN"/>
    <property type="match status" value="1"/>
</dbReference>
<protein>
    <recommendedName>
        <fullName evidence="2">Clr5 domain-containing protein</fullName>
    </recommendedName>
</protein>
<sequence>MTWQSPGHDHSDHPKYPNHPNEFSAAVSQTSGDTGLFTPELILGDDAIPPFPDWQSPTPGNEHSTPNNAAPTEGRPASPPSGPAHQAVMAGDLAGVGAHLFNSQLTGDAGYVSPALSVVLEGNQGQRPRQRKPRARAPAPQEWEYHKTHIWSLYMQKNFTLAATMVEMKTVHRFYATDKMYKDKFKQWKWSKNMTKNLTACIPNVNRGFRKLDFLRLNNLKWPMERIKNMKPLCRASGEGGSSLLEDCPTLDGSTYETATFSGITDNDSNLENLRGTDGACADATENLCRSLDEGLCHINLTSEIHSRVQEVTKAFDEVTCNYEEAESTLKDALSCYNYHLSPVHPKTQDAGHMLAFLFVKTRRIGDANCILDWMTNKHGGTTSCSSKIVAHVLRVIAFLRRTRRDGEADLFTLRLLKNHRGPEARHFLLQNSFIPCIRSNERIEDLLAQSEPDELTTMFNILKDLSKDPNNHALLQDLLSHYIGKCDQLRLEHLAIRSRCILATILAESHQLERALHTAEESEQLLKHQPSMEPSTFELTKRVAFTFFEIDIEACFRVLGSVLQNMDVEKFNDSGSGYRILVCEFLISTASEFHNRRECDQSRAWMNQVYSRFDILFGDNHEFTKRVKGTMETCDMDRLMSSLLRMKLDD</sequence>
<organism evidence="3 4">
    <name type="scientific">Trichoderma lentiforme</name>
    <dbReference type="NCBI Taxonomy" id="1567552"/>
    <lineage>
        <taxon>Eukaryota</taxon>
        <taxon>Fungi</taxon>
        <taxon>Dikarya</taxon>
        <taxon>Ascomycota</taxon>
        <taxon>Pezizomycotina</taxon>
        <taxon>Sordariomycetes</taxon>
        <taxon>Hypocreomycetidae</taxon>
        <taxon>Hypocreales</taxon>
        <taxon>Hypocreaceae</taxon>
        <taxon>Trichoderma</taxon>
    </lineage>
</organism>
<evidence type="ECO:0000313" key="4">
    <source>
        <dbReference type="Proteomes" id="UP000801864"/>
    </source>
</evidence>
<dbReference type="EMBL" id="QLNT01000002">
    <property type="protein sequence ID" value="KAF3076368.1"/>
    <property type="molecule type" value="Genomic_DNA"/>
</dbReference>
<gene>
    <name evidence="3" type="ORF">CFAM422_001627</name>
</gene>
<proteinExistence type="predicted"/>
<dbReference type="PANTHER" id="PTHR38788:SF3">
    <property type="entry name" value="CLR5 DOMAIN-CONTAINING PROTEIN"/>
    <property type="match status" value="1"/>
</dbReference>